<gene>
    <name evidence="1" type="ORF">F0U60_42295</name>
</gene>
<reference evidence="1 2" key="1">
    <citation type="submission" date="2019-08" db="EMBL/GenBank/DDBJ databases">
        <title>Archangium and Cystobacter genomes.</title>
        <authorList>
            <person name="Chen I.-C.K."/>
            <person name="Wielgoss S."/>
        </authorList>
    </citation>
    <scope>NUCLEOTIDE SEQUENCE [LARGE SCALE GENOMIC DNA]</scope>
    <source>
        <strain evidence="1 2">Cbm 6</strain>
    </source>
</reference>
<dbReference type="RefSeq" id="WP_395808618.1">
    <property type="nucleotide sequence ID" value="NZ_CP043494.1"/>
</dbReference>
<dbReference type="Proteomes" id="UP001611383">
    <property type="component" value="Chromosome"/>
</dbReference>
<dbReference type="InterPro" id="IPR009078">
    <property type="entry name" value="Ferritin-like_SF"/>
</dbReference>
<evidence type="ECO:0000313" key="1">
    <source>
        <dbReference type="EMBL" id="WNG50020.1"/>
    </source>
</evidence>
<dbReference type="SUPFAM" id="SSF47240">
    <property type="entry name" value="Ferritin-like"/>
    <property type="match status" value="1"/>
</dbReference>
<sequence>MNAVREELLWNSEVGDWSSSELFARVRPEDIIMPEQDKRDYEPILWNDLCSEFDAQYMNTWIRRSGLTLSGEFHSFVEAWSRDEYNHYLGFRRIYSLFYGESEAAITERLEARKPDFRVIDDFGRDEFLLCAVLAYDEIATTRSYIDDTEFYGSLGPSAFRDWVRWLVADEARHFMNLLRVMQGRHAHRLAELPAVLDRILEIDLTKDSYEATFVLDHHGPQFSEKMLKGCVETILSSVQKVPRVFHQPEPVRLGIRAR</sequence>
<accession>A0ABY9X3R5</accession>
<proteinExistence type="predicted"/>
<protein>
    <submittedName>
        <fullName evidence="1">Uncharacterized protein</fullName>
    </submittedName>
</protein>
<dbReference type="EMBL" id="CP043494">
    <property type="protein sequence ID" value="WNG50020.1"/>
    <property type="molecule type" value="Genomic_DNA"/>
</dbReference>
<keyword evidence="2" id="KW-1185">Reference proteome</keyword>
<organism evidence="1 2">
    <name type="scientific">Archangium minus</name>
    <dbReference type="NCBI Taxonomy" id="83450"/>
    <lineage>
        <taxon>Bacteria</taxon>
        <taxon>Pseudomonadati</taxon>
        <taxon>Myxococcota</taxon>
        <taxon>Myxococcia</taxon>
        <taxon>Myxococcales</taxon>
        <taxon>Cystobacterineae</taxon>
        <taxon>Archangiaceae</taxon>
        <taxon>Archangium</taxon>
    </lineage>
</organism>
<name>A0ABY9X3R5_9BACT</name>
<evidence type="ECO:0000313" key="2">
    <source>
        <dbReference type="Proteomes" id="UP001611383"/>
    </source>
</evidence>